<dbReference type="Proteomes" id="UP000762676">
    <property type="component" value="Unassembled WGS sequence"/>
</dbReference>
<evidence type="ECO:0000313" key="2">
    <source>
        <dbReference type="Proteomes" id="UP000762676"/>
    </source>
</evidence>
<dbReference type="AlphaFoldDB" id="A0AAV4H2H2"/>
<dbReference type="EMBL" id="BMAT01012407">
    <property type="protein sequence ID" value="GFR91734.1"/>
    <property type="molecule type" value="Genomic_DNA"/>
</dbReference>
<accession>A0AAV4H2H2</accession>
<gene>
    <name evidence="1" type="ORF">ElyMa_006183000</name>
</gene>
<keyword evidence="2" id="KW-1185">Reference proteome</keyword>
<protein>
    <submittedName>
        <fullName evidence="1">Uncharacterized protein</fullName>
    </submittedName>
</protein>
<reference evidence="1 2" key="1">
    <citation type="journal article" date="2021" name="Elife">
        <title>Chloroplast acquisition without the gene transfer in kleptoplastic sea slugs, Plakobranchus ocellatus.</title>
        <authorList>
            <person name="Maeda T."/>
            <person name="Takahashi S."/>
            <person name="Yoshida T."/>
            <person name="Shimamura S."/>
            <person name="Takaki Y."/>
            <person name="Nagai Y."/>
            <person name="Toyoda A."/>
            <person name="Suzuki Y."/>
            <person name="Arimoto A."/>
            <person name="Ishii H."/>
            <person name="Satoh N."/>
            <person name="Nishiyama T."/>
            <person name="Hasebe M."/>
            <person name="Maruyama T."/>
            <person name="Minagawa J."/>
            <person name="Obokata J."/>
            <person name="Shigenobu S."/>
        </authorList>
    </citation>
    <scope>NUCLEOTIDE SEQUENCE [LARGE SCALE GENOMIC DNA]</scope>
</reference>
<comment type="caution">
    <text evidence="1">The sequence shown here is derived from an EMBL/GenBank/DDBJ whole genome shotgun (WGS) entry which is preliminary data.</text>
</comment>
<evidence type="ECO:0000313" key="1">
    <source>
        <dbReference type="EMBL" id="GFR91734.1"/>
    </source>
</evidence>
<name>A0AAV4H2H2_9GAST</name>
<proteinExistence type="predicted"/>
<organism evidence="1 2">
    <name type="scientific">Elysia marginata</name>
    <dbReference type="NCBI Taxonomy" id="1093978"/>
    <lineage>
        <taxon>Eukaryota</taxon>
        <taxon>Metazoa</taxon>
        <taxon>Spiralia</taxon>
        <taxon>Lophotrochozoa</taxon>
        <taxon>Mollusca</taxon>
        <taxon>Gastropoda</taxon>
        <taxon>Heterobranchia</taxon>
        <taxon>Euthyneura</taxon>
        <taxon>Panpulmonata</taxon>
        <taxon>Sacoglossa</taxon>
        <taxon>Placobranchoidea</taxon>
        <taxon>Plakobranchidae</taxon>
        <taxon>Elysia</taxon>
    </lineage>
</organism>
<sequence>MRQYSRLASQTVYRASHRNRASGGTCPVQLAATYLCAAEYCAPVWTRSPNTKLVDDKLRESMTTLGGCSNQRRSSGFLL</sequence>